<proteinExistence type="inferred from homology"/>
<dbReference type="InterPro" id="IPR051450">
    <property type="entry name" value="Gfo/Idh/MocA_Oxidoreductases"/>
</dbReference>
<evidence type="ECO:0000313" key="4">
    <source>
        <dbReference type="EMBL" id="MCY9599181.1"/>
    </source>
</evidence>
<organism evidence="5 6">
    <name type="scientific">Paenibacillus chitinolyticus</name>
    <dbReference type="NCBI Taxonomy" id="79263"/>
    <lineage>
        <taxon>Bacteria</taxon>
        <taxon>Bacillati</taxon>
        <taxon>Bacillota</taxon>
        <taxon>Bacilli</taxon>
        <taxon>Bacillales</taxon>
        <taxon>Paenibacillaceae</taxon>
        <taxon>Paenibacillus</taxon>
    </lineage>
</organism>
<dbReference type="OrthoDB" id="9815825at2"/>
<sequence length="333" mass="36631">MKVAVVGCGTMGNVHGTDYHRMPGVELTGVCDLDRETARDLAGHLQTKAYFSFEDMMAEAEIDAVSIALPTNLHKEYVMKAADLGKHVICEKPIALTLEDAEEMIAYCQKKGVRLFIGHVVRFFPEYADLKRKLEAGVTGEPGVAHLKRVGSHPGTVKDWYNDFDKSHGVIMDMMIHDIDFARWAYGEVQEVFALNRRSEEQDYALVTLRFAGGAIANLEGHWGYPGAFATAAEFAGTTGIIRLNSRETDSLKLLRSSAAPAGARGVQVPKSPSYQDPYYYELEHFLACIREDKEPLVSAEDALRALEIVLAALESVRTGQPVRLPLKGGVTG</sequence>
<dbReference type="KEGG" id="pchi:PC41400_10915"/>
<feature type="domain" description="Gfo/Idh/MocA-like oxidoreductase N-terminal" evidence="2">
    <location>
        <begin position="1"/>
        <end position="119"/>
    </location>
</feature>
<evidence type="ECO:0000256" key="1">
    <source>
        <dbReference type="ARBA" id="ARBA00010928"/>
    </source>
</evidence>
<dbReference type="Proteomes" id="UP000288943">
    <property type="component" value="Chromosome"/>
</dbReference>
<protein>
    <submittedName>
        <fullName evidence="5">Gfo/Idh/MocA family oxidoreductase</fullName>
    </submittedName>
</protein>
<dbReference type="RefSeq" id="WP_042228695.1">
    <property type="nucleotide sequence ID" value="NZ_CP026520.1"/>
</dbReference>
<evidence type="ECO:0000259" key="3">
    <source>
        <dbReference type="Pfam" id="PF02894"/>
    </source>
</evidence>
<dbReference type="PANTHER" id="PTHR43377:SF1">
    <property type="entry name" value="BILIVERDIN REDUCTASE A"/>
    <property type="match status" value="1"/>
</dbReference>
<dbReference type="SUPFAM" id="SSF55347">
    <property type="entry name" value="Glyceraldehyde-3-phosphate dehydrogenase-like, C-terminal domain"/>
    <property type="match status" value="1"/>
</dbReference>
<dbReference type="InterPro" id="IPR036291">
    <property type="entry name" value="NAD(P)-bd_dom_sf"/>
</dbReference>
<evidence type="ECO:0000313" key="7">
    <source>
        <dbReference type="Proteomes" id="UP001527202"/>
    </source>
</evidence>
<dbReference type="EMBL" id="CP026520">
    <property type="protein sequence ID" value="QAV18144.1"/>
    <property type="molecule type" value="Genomic_DNA"/>
</dbReference>
<dbReference type="GeneID" id="95375315"/>
<keyword evidence="7" id="KW-1185">Reference proteome</keyword>
<evidence type="ECO:0000313" key="6">
    <source>
        <dbReference type="Proteomes" id="UP000288943"/>
    </source>
</evidence>
<dbReference type="GO" id="GO:0000166">
    <property type="term" value="F:nucleotide binding"/>
    <property type="evidence" value="ECO:0007669"/>
    <property type="project" value="InterPro"/>
</dbReference>
<evidence type="ECO:0000313" key="5">
    <source>
        <dbReference type="EMBL" id="QAV18144.1"/>
    </source>
</evidence>
<accession>A0A410WUY1</accession>
<reference evidence="4 7" key="2">
    <citation type="submission" date="2022-05" db="EMBL/GenBank/DDBJ databases">
        <title>Genome Sequencing of Bee-Associated Microbes.</title>
        <authorList>
            <person name="Dunlap C."/>
        </authorList>
    </citation>
    <scope>NUCLEOTIDE SEQUENCE [LARGE SCALE GENOMIC DNA]</scope>
    <source>
        <strain evidence="4 7">NRRL B-23120</strain>
    </source>
</reference>
<dbReference type="Pfam" id="PF02894">
    <property type="entry name" value="GFO_IDH_MocA_C"/>
    <property type="match status" value="1"/>
</dbReference>
<dbReference type="Proteomes" id="UP001527202">
    <property type="component" value="Unassembled WGS sequence"/>
</dbReference>
<evidence type="ECO:0000259" key="2">
    <source>
        <dbReference type="Pfam" id="PF01408"/>
    </source>
</evidence>
<dbReference type="InterPro" id="IPR004104">
    <property type="entry name" value="Gfo/Idh/MocA-like_OxRdtase_C"/>
</dbReference>
<comment type="similarity">
    <text evidence="1">Belongs to the Gfo/Idh/MocA family.</text>
</comment>
<dbReference type="PANTHER" id="PTHR43377">
    <property type="entry name" value="BILIVERDIN REDUCTASE A"/>
    <property type="match status" value="1"/>
</dbReference>
<reference evidence="5 6" key="1">
    <citation type="submission" date="2018-01" db="EMBL/GenBank/DDBJ databases">
        <title>The whole genome sequencing and assembly of Paenibacillus chitinolyticus KCCM 41400 strain.</title>
        <authorList>
            <person name="Kim J.-Y."/>
            <person name="Park M.-K."/>
            <person name="Lee Y.-J."/>
            <person name="Yi H."/>
            <person name="Bahn Y.-S."/>
            <person name="Kim J.F."/>
            <person name="Lee D.-W."/>
        </authorList>
    </citation>
    <scope>NUCLEOTIDE SEQUENCE [LARGE SCALE GENOMIC DNA]</scope>
    <source>
        <strain evidence="5 6">KCCM 41400</strain>
    </source>
</reference>
<dbReference type="Gene3D" id="3.40.50.720">
    <property type="entry name" value="NAD(P)-binding Rossmann-like Domain"/>
    <property type="match status" value="1"/>
</dbReference>
<gene>
    <name evidence="4" type="ORF">M5X16_25815</name>
    <name evidence="5" type="ORF">PC41400_10915</name>
</gene>
<dbReference type="EMBL" id="JAMDMJ010000040">
    <property type="protein sequence ID" value="MCY9599181.1"/>
    <property type="molecule type" value="Genomic_DNA"/>
</dbReference>
<name>A0A410WUY1_9BACL</name>
<feature type="domain" description="Gfo/Idh/MocA-like oxidoreductase C-terminal" evidence="3">
    <location>
        <begin position="131"/>
        <end position="325"/>
    </location>
</feature>
<dbReference type="SUPFAM" id="SSF51735">
    <property type="entry name" value="NAD(P)-binding Rossmann-fold domains"/>
    <property type="match status" value="1"/>
</dbReference>
<dbReference type="InterPro" id="IPR000683">
    <property type="entry name" value="Gfo/Idh/MocA-like_OxRdtase_N"/>
</dbReference>
<dbReference type="Pfam" id="PF01408">
    <property type="entry name" value="GFO_IDH_MocA"/>
    <property type="match status" value="1"/>
</dbReference>
<dbReference type="AlphaFoldDB" id="A0A410WUY1"/>
<dbReference type="Gene3D" id="3.30.360.10">
    <property type="entry name" value="Dihydrodipicolinate Reductase, domain 2"/>
    <property type="match status" value="1"/>
</dbReference>